<keyword evidence="2" id="KW-1185">Reference proteome</keyword>
<proteinExistence type="predicted"/>
<protein>
    <submittedName>
        <fullName evidence="1">Uncharacterized protein</fullName>
    </submittedName>
</protein>
<dbReference type="Proteomes" id="UP001234297">
    <property type="component" value="Chromosome 3"/>
</dbReference>
<gene>
    <name evidence="1" type="ORF">MRB53_010429</name>
</gene>
<name>A0ACC2LRV8_PERAE</name>
<evidence type="ECO:0000313" key="1">
    <source>
        <dbReference type="EMBL" id="KAJ8636162.1"/>
    </source>
</evidence>
<comment type="caution">
    <text evidence="1">The sequence shown here is derived from an EMBL/GenBank/DDBJ whole genome shotgun (WGS) entry which is preliminary data.</text>
</comment>
<evidence type="ECO:0000313" key="2">
    <source>
        <dbReference type="Proteomes" id="UP001234297"/>
    </source>
</evidence>
<organism evidence="1 2">
    <name type="scientific">Persea americana</name>
    <name type="common">Avocado</name>
    <dbReference type="NCBI Taxonomy" id="3435"/>
    <lineage>
        <taxon>Eukaryota</taxon>
        <taxon>Viridiplantae</taxon>
        <taxon>Streptophyta</taxon>
        <taxon>Embryophyta</taxon>
        <taxon>Tracheophyta</taxon>
        <taxon>Spermatophyta</taxon>
        <taxon>Magnoliopsida</taxon>
        <taxon>Magnoliidae</taxon>
        <taxon>Laurales</taxon>
        <taxon>Lauraceae</taxon>
        <taxon>Persea</taxon>
    </lineage>
</organism>
<reference evidence="1 2" key="1">
    <citation type="journal article" date="2022" name="Hortic Res">
        <title>A haplotype resolved chromosomal level avocado genome allows analysis of novel avocado genes.</title>
        <authorList>
            <person name="Nath O."/>
            <person name="Fletcher S.J."/>
            <person name="Hayward A."/>
            <person name="Shaw L.M."/>
            <person name="Masouleh A.K."/>
            <person name="Furtado A."/>
            <person name="Henry R.J."/>
            <person name="Mitter N."/>
        </authorList>
    </citation>
    <scope>NUCLEOTIDE SEQUENCE [LARGE SCALE GENOMIC DNA]</scope>
    <source>
        <strain evidence="2">cv. Hass</strain>
    </source>
</reference>
<sequence>MNLIRRKSKSSRENTDPNVQINHPISPSIAKKPSTQNVNPQKISPRTDDTHQRSAIPSDSSVKVVARIRPISGQEKEGGRIVKKLTSNSLSVGDRIFTFDSVVDSNSTQEDIFQLVGVPLVKNSLAGFNTSILSYGQTGSGKTYTMWGPPSAMVDGYSSSSSCLGIVPRIFNMLFSKIQEQQANSEDKQINYQCRCSFLEIYKEQITDLLDPTQRNLQIRDDAKNGFYVENLSEEYVTSFEDVTQILIKLGDSLWFSFVPQLFEVVSWYLVNILAEVAQSGKAQNLPYKNSCLTHLMQESLGGNAKLTVICAISPYDRCRGETLSTLRFGQRAKLILNKAVINEITEDDVDGLSDQIRQLKEELIRVKLNENRPAGRNGGYFKGTRARESLNQLRLSLNHSLILPHIDSDDWEEEINIDEEDVRELCVQLDNVDASAEKNLKDMPENELNMQFSSYEESSDMNMSHGDFEETIEEGLHLRKSEKEPPSINGSQSIDTLKEMREETIQDSLSVRSSLSFLSCRQSLALEEPAMSDSPRIDNNQRKNMFASINLSESTHHSTESPKFSSNVLRQSVKRSEHMHSSLQSSNVVSNPTESLAASLHRGLQIIDHHQRNPASKQMSVSFSFENLTLKQSQAMKKIDSGMQTLQEEGLSIESATFVCASCKQKDINSSNEVQDSLNMWNAPVDEGKPQRLANQIPKDDESAFAEAIRKKMELEDVCTKQAAQITQLNDLIKQYETKVGVIPLPTNELKSEESMSLTDESKALKLVENIQQKERQEEDHEQKTSFDVREREALLKEIESLRNQLQSFIDASSNESSGLLQSAPMRSSTAVDESGKELEKERQKWTEMESGWISLTEELRLDLESKRCLAEKTENELRQEKKCAEELDDALHRAILGHARIVEHYAELQEKHGALVEKHRRIMEGIAEVKKAAAKAGTKGAGSRFTQSLAAELSALRFERERERNQLKKENKSLKIQLRDTAEAVHAAGELLVRLREAEEAIAATEEKFVRAQQETEKVKKQMEKLKRKHAMQIVTMKQYLAESRLPESALRPVFEQDDYNRAADVRIEDDQDWRAAFGPLCQDRYETSSTSFKSNVKSHVDLYRDK</sequence>
<accession>A0ACC2LRV8</accession>
<dbReference type="EMBL" id="CM056811">
    <property type="protein sequence ID" value="KAJ8636162.1"/>
    <property type="molecule type" value="Genomic_DNA"/>
</dbReference>